<dbReference type="OrthoDB" id="411524at2759"/>
<dbReference type="HGNC" id="HGNC:26639">
    <property type="gene designation" value="XXYLT1"/>
</dbReference>
<evidence type="ECO:0000313" key="2">
    <source>
        <dbReference type="Proteomes" id="UP000005640"/>
    </source>
</evidence>
<dbReference type="HOGENOM" id="CLU_2526845_0_0_1"/>
<dbReference type="InterPro" id="IPR042465">
    <property type="entry name" value="XXLT1"/>
</dbReference>
<dbReference type="GO" id="GO:0035252">
    <property type="term" value="F:UDP-xylosyltransferase activity"/>
    <property type="evidence" value="ECO:0007669"/>
    <property type="project" value="InterPro"/>
</dbReference>
<dbReference type="UCSC" id="uc062rqh.1">
    <property type="organism name" value="human"/>
</dbReference>
<dbReference type="ChiTaRS" id="XXYLT1">
    <property type="organism name" value="human"/>
</dbReference>
<dbReference type="Proteomes" id="UP000005640">
    <property type="component" value="Chromosome 3"/>
</dbReference>
<evidence type="ECO:0007829" key="4">
    <source>
        <dbReference type="ProteomicsDB" id="F8WEN6"/>
    </source>
</evidence>
<dbReference type="ExpressionAtlas" id="F8WEN6">
    <property type="expression patterns" value="baseline and differential"/>
</dbReference>
<organism evidence="1 2">
    <name type="scientific">Homo sapiens</name>
    <name type="common">Human</name>
    <dbReference type="NCBI Taxonomy" id="9606"/>
    <lineage>
        <taxon>Eukaryota</taxon>
        <taxon>Metazoa</taxon>
        <taxon>Chordata</taxon>
        <taxon>Craniata</taxon>
        <taxon>Vertebrata</taxon>
        <taxon>Euteleostomi</taxon>
        <taxon>Mammalia</taxon>
        <taxon>Eutheria</taxon>
        <taxon>Euarchontoglires</taxon>
        <taxon>Primates</taxon>
        <taxon>Haplorrhini</taxon>
        <taxon>Catarrhini</taxon>
        <taxon>Hominidae</taxon>
        <taxon>Homo</taxon>
    </lineage>
</organism>
<keyword evidence="2" id="KW-1185">Reference proteome</keyword>
<dbReference type="AlphaFoldDB" id="F8WEN6"/>
<dbReference type="SMR" id="F8WEN6"/>
<dbReference type="GeneTree" id="ENSGT00940000158154"/>
<gene>
    <name evidence="1" type="primary">XXYLT1</name>
</gene>
<dbReference type="OpenTargets" id="ENSG00000173950"/>
<dbReference type="ProteomicsDB" id="31903"/>
<protein>
    <submittedName>
        <fullName evidence="1">Xyloside xylosyltransferase 1</fullName>
    </submittedName>
</protein>
<evidence type="ECO:0000313" key="1">
    <source>
        <dbReference type="Ensembl" id="ENSP00000393989.1"/>
    </source>
</evidence>
<dbReference type="EMBL" id="AC090018">
    <property type="status" value="NOT_ANNOTATED_CDS"/>
    <property type="molecule type" value="Genomic_DNA"/>
</dbReference>
<reference evidence="1" key="4">
    <citation type="submission" date="2025-08" db="UniProtKB">
        <authorList>
            <consortium name="Ensembl"/>
        </authorList>
    </citation>
    <scope>IDENTIFICATION</scope>
</reference>
<dbReference type="VEuPathDB" id="HostDB:ENSG00000173950"/>
<accession>F8WEN6</accession>
<dbReference type="PANTHER" id="PTHR46612">
    <property type="entry name" value="XYLOSIDE XYLOSYLTRANSFERASE 1"/>
    <property type="match status" value="1"/>
</dbReference>
<evidence type="ECO:0007829" key="3">
    <source>
        <dbReference type="PeptideAtlas" id="F8WEN6"/>
    </source>
</evidence>
<reference evidence="1 2" key="1">
    <citation type="journal article" date="2001" name="Nature">
        <title>Initial sequencing and analysis of the human genome.</title>
        <authorList>
            <consortium name="International Human Genome Sequencing Consortium"/>
            <person name="Lander E.S."/>
            <person name="Linton L.M."/>
            <person name="Birren B."/>
            <person name="Nusbaum C."/>
            <person name="Zody M.C."/>
            <person name="Baldwin J."/>
            <person name="Devon K."/>
            <person name="Dewar K."/>
            <person name="Doyle M."/>
            <person name="FitzHugh W."/>
            <person name="Funke R."/>
            <person name="Gage D."/>
            <person name="Harris K."/>
            <person name="Heaford A."/>
            <person name="Howland J."/>
            <person name="Kann L."/>
            <person name="Lehoczky J."/>
            <person name="LeVine R."/>
            <person name="McEwan P."/>
            <person name="McKernan K."/>
            <person name="Meldrim J."/>
            <person name="Mesirov J.P."/>
            <person name="Miranda C."/>
            <person name="Morris W."/>
            <person name="Naylor J."/>
            <person name="Raymond C."/>
            <person name="Rosetti M."/>
            <person name="Santos R."/>
            <person name="Sheridan A."/>
            <person name="Sougnez C."/>
            <person name="Stange-Thomann N."/>
            <person name="Stojanovic N."/>
            <person name="Subramanian A."/>
            <person name="Wyman D."/>
            <person name="Rogers J."/>
            <person name="Sulston J."/>
            <person name="Ainscough R."/>
            <person name="Beck S."/>
            <person name="Bentley D."/>
            <person name="Burton J."/>
            <person name="Clee C."/>
            <person name="Carter N."/>
            <person name="Coulson A."/>
            <person name="Deadman R."/>
            <person name="Deloukas P."/>
            <person name="Dunham A."/>
            <person name="Dunham I."/>
            <person name="Durbin R."/>
            <person name="French L."/>
            <person name="Grafham D."/>
            <person name="Gregory S."/>
            <person name="Hubbard T."/>
            <person name="Humphray S."/>
            <person name="Hunt A."/>
            <person name="Jones M."/>
            <person name="Lloyd C."/>
            <person name="McMurray A."/>
            <person name="Matthews L."/>
            <person name="Mercer S."/>
            <person name="Milne S."/>
            <person name="Mullikin J.C."/>
            <person name="Mungall A."/>
            <person name="Plumb R."/>
            <person name="Ross M."/>
            <person name="Shownkeen R."/>
            <person name="Sims S."/>
            <person name="Waterston R.H."/>
            <person name="Wilson R.K."/>
            <person name="Hillier L.W."/>
            <person name="McPherson J.D."/>
            <person name="Marra M.A."/>
            <person name="Mardis E.R."/>
            <person name="Fulton L.A."/>
            <person name="Chinwalla A.T."/>
            <person name="Pepin K.H."/>
            <person name="Gish W.R."/>
            <person name="Chissoe S.L."/>
            <person name="Wendl M.C."/>
            <person name="Delehaunty K.D."/>
            <person name="Miner T.L."/>
            <person name="Delehaunty A."/>
            <person name="Kramer J.B."/>
            <person name="Cook L.L."/>
            <person name="Fulton R.S."/>
            <person name="Johnson D.L."/>
            <person name="Minx P.J."/>
            <person name="Clifton S.W."/>
            <person name="Hawkins T."/>
            <person name="Branscomb E."/>
            <person name="Predki P."/>
            <person name="Richardson P."/>
            <person name="Wenning S."/>
            <person name="Slezak T."/>
            <person name="Doggett N."/>
            <person name="Cheng J.F."/>
            <person name="Olsen A."/>
            <person name="Lucas S."/>
            <person name="Elkin C."/>
            <person name="Uberbacher E."/>
            <person name="Frazier M."/>
            <person name="Gibbs R.A."/>
            <person name="Muzny D.M."/>
            <person name="Scherer S.E."/>
            <person name="Bouck J.B."/>
            <person name="Sodergren E.J."/>
            <person name="Worley K.C."/>
            <person name="Rives C.M."/>
            <person name="Gorrell J.H."/>
            <person name="Metzker M.L."/>
            <person name="Naylor S.L."/>
            <person name="Kucherlapati R.S."/>
            <person name="Nelson D.L."/>
            <person name="Weinstock G.M."/>
            <person name="Sakaki Y."/>
            <person name="Fujiyama A."/>
            <person name="Hattori M."/>
            <person name="Yada T."/>
            <person name="Toyoda A."/>
            <person name="Itoh T."/>
            <person name="Kawagoe C."/>
            <person name="Watanabe H."/>
            <person name="Totoki Y."/>
            <person name="Taylor T."/>
            <person name="Weissenbach J."/>
            <person name="Heilig R."/>
            <person name="Saurin W."/>
            <person name="Artiguenave F."/>
            <person name="Brottier P."/>
            <person name="Bruls T."/>
            <person name="Pelletier E."/>
            <person name="Robert C."/>
            <person name="Wincker P."/>
            <person name="Smith D.R."/>
            <person name="Doucette-Stamm L."/>
            <person name="Rubenfield M."/>
            <person name="Weinstock K."/>
            <person name="Lee H.M."/>
            <person name="Dubois J."/>
            <person name="Rosenthal A."/>
            <person name="Platzer M."/>
            <person name="Nyakatura G."/>
            <person name="Taudien S."/>
            <person name="Rump A."/>
            <person name="Yang H."/>
            <person name="Yu J."/>
            <person name="Wang J."/>
            <person name="Huang G."/>
            <person name="Gu J."/>
            <person name="Hood L."/>
            <person name="Rowen L."/>
            <person name="Madan A."/>
            <person name="Qin S."/>
            <person name="Davis R.W."/>
            <person name="Federspiel N.A."/>
            <person name="Abola A.P."/>
            <person name="Proctor M.J."/>
            <person name="Myers R.M."/>
            <person name="Schmutz J."/>
            <person name="Dickson M."/>
            <person name="Grimwood J."/>
            <person name="Cox D.R."/>
            <person name="Olson M.V."/>
            <person name="Kaul R."/>
            <person name="Raymond C."/>
            <person name="Shimizu N."/>
            <person name="Kawasaki K."/>
            <person name="Minoshima S."/>
            <person name="Evans G.A."/>
            <person name="Athanasiou M."/>
            <person name="Schultz R."/>
            <person name="Roe B.A."/>
            <person name="Chen F."/>
            <person name="Pan H."/>
            <person name="Ramser J."/>
            <person name="Lehrach H."/>
            <person name="Reinhardt R."/>
            <person name="McCombie W.R."/>
            <person name="de la Bastide M."/>
            <person name="Dedhia N."/>
            <person name="Blocker H."/>
            <person name="Hornischer K."/>
            <person name="Nordsiek G."/>
            <person name="Agarwala R."/>
            <person name="Aravind L."/>
            <person name="Bailey J.A."/>
            <person name="Bateman A."/>
            <person name="Batzoglou S."/>
            <person name="Birney E."/>
            <person name="Bork P."/>
            <person name="Brown D.G."/>
            <person name="Burge C.B."/>
            <person name="Cerutti L."/>
            <person name="Chen H.C."/>
            <person name="Church D."/>
            <person name="Clamp M."/>
            <person name="Copley R.R."/>
            <person name="Doerks T."/>
            <person name="Eddy S.R."/>
            <person name="Eichler E.E."/>
            <person name="Furey T.S."/>
            <person name="Galagan J."/>
            <person name="Gilbert J.G."/>
            <person name="Harmon C."/>
            <person name="Hayashizaki Y."/>
            <person name="Haussler D."/>
            <person name="Hermjakob H."/>
            <person name="Hokamp K."/>
            <person name="Jang W."/>
            <person name="Johnson L.S."/>
            <person name="Jones T.A."/>
            <person name="Kasif S."/>
            <person name="Kaspryzk A."/>
            <person name="Kennedy S."/>
            <person name="Kent W.J."/>
            <person name="Kitts P."/>
            <person name="Koonin E.V."/>
            <person name="Korf I."/>
            <person name="Kulp D."/>
            <person name="Lancet D."/>
            <person name="Lowe T.M."/>
            <person name="McLysaght A."/>
            <person name="Mikkelsen T."/>
            <person name="Moran J.V."/>
            <person name="Mulder N."/>
            <person name="Pollara V.J."/>
            <person name="Ponting C.P."/>
            <person name="Schuler G."/>
            <person name="Schultz J."/>
            <person name="Slater G."/>
            <person name="Smit A.F."/>
            <person name="Stupka E."/>
            <person name="Szustakowski J."/>
            <person name="Thierry-Mieg D."/>
            <person name="Thierry-Mieg J."/>
            <person name="Wagner L."/>
            <person name="Wallis J."/>
            <person name="Wheeler R."/>
            <person name="Williams A."/>
            <person name="Wolf Y.I."/>
            <person name="Wolfe K.H."/>
            <person name="Yang S.P."/>
            <person name="Yeh R.F."/>
            <person name="Collins F."/>
            <person name="Guyer M.S."/>
            <person name="Peterson J."/>
            <person name="Felsenfeld A."/>
            <person name="Wetterstrand K.A."/>
            <person name="Patrinos A."/>
            <person name="Morgan M.J."/>
            <person name="de Jong P."/>
            <person name="Catanese J.J."/>
            <person name="Osoegawa K."/>
            <person name="Shizuya H."/>
            <person name="Choi S."/>
            <person name="Chen Y.J."/>
        </authorList>
    </citation>
    <scope>NUCLEOTIDE SEQUENCE [LARGE SCALE GENOMIC DNA]</scope>
</reference>
<dbReference type="Bgee" id="ENSG00000173950">
    <property type="expression patterns" value="Expressed in oocyte and 118 other cell types or tissues"/>
</dbReference>
<sequence length="84" mass="9330">MVRCVPSAVIVCFLRPPQPGRTVIFHDVAVLTDKLFPIVEAMQKHFSAGLGTYYSDSIFFLSVAMHQIMPKECTPLVQGRTSCT</sequence>
<name>F8WEN6_HUMAN</name>
<reference evidence="1 2" key="3">
    <citation type="journal article" date="2006" name="Nature">
        <title>The DNA sequence, annotation and analysis of human chromosome 3.</title>
        <authorList>
            <person name="Muzny D.M."/>
            <person name="Scherer S.E."/>
            <person name="Kaul R."/>
            <person name="Wang J."/>
            <person name="Yu J."/>
            <person name="Sudbrak R."/>
            <person name="Buhay C.J."/>
            <person name="Chen R."/>
            <person name="Cree A."/>
            <person name="Ding Y."/>
            <person name="Dugan-Rocha S."/>
            <person name="Gill R."/>
            <person name="Gunaratne P."/>
            <person name="Harris R.A."/>
            <person name="Hawes A.C."/>
            <person name="Hernandez J."/>
            <person name="Hodgson A.V."/>
            <person name="Hume J."/>
            <person name="Jackson A."/>
            <person name="Khan Z.M."/>
            <person name="Kovar-Smith C."/>
            <person name="Lewis L.R."/>
            <person name="Lozado R.J."/>
            <person name="Metzker M.L."/>
            <person name="Milosavljevic A."/>
            <person name="Miner G.R."/>
            <person name="Morgan M.B."/>
            <person name="Nazareth L.V."/>
            <person name="Scott G."/>
            <person name="Sodergren E."/>
            <person name="Song X.Z."/>
            <person name="Steffen D."/>
            <person name="Wei S."/>
            <person name="Wheeler D.A."/>
            <person name="Wright M.W."/>
            <person name="Worley K.C."/>
            <person name="Yuan Y."/>
            <person name="Zhang Z."/>
            <person name="Adams C.Q."/>
            <person name="Ansari-Lari M.A."/>
            <person name="Ayele M."/>
            <person name="Brown M.J."/>
            <person name="Chen G."/>
            <person name="Chen Z."/>
            <person name="Clendenning J."/>
            <person name="Clerc-Blankenburg K.P."/>
            <person name="Chen R."/>
            <person name="Chen Z."/>
            <person name="Davis C."/>
            <person name="Delgado O."/>
            <person name="Dinh H.H."/>
            <person name="Dong W."/>
            <person name="Draper H."/>
            <person name="Ernst S."/>
            <person name="Fu G."/>
            <person name="Gonzalez-Garay M.L."/>
            <person name="Garcia D.K."/>
            <person name="Gillett W."/>
            <person name="Gu J."/>
            <person name="Hao B."/>
            <person name="Haugen E."/>
            <person name="Havlak P."/>
            <person name="He X."/>
            <person name="Hennig S."/>
            <person name="Hu S."/>
            <person name="Huang W."/>
            <person name="Jackson L.R."/>
            <person name="Jacob L.S."/>
            <person name="Kelly S.H."/>
            <person name="Kube M."/>
            <person name="Levy R."/>
            <person name="Li Z."/>
            <person name="Liu B."/>
            <person name="Liu J."/>
            <person name="Liu W."/>
            <person name="Lu J."/>
            <person name="Maheshwari M."/>
            <person name="Nguyen B.V."/>
            <person name="Okwuonu G.O."/>
            <person name="Palmeiri A."/>
            <person name="Pasternak S."/>
            <person name="Perez L.M."/>
            <person name="Phelps K.A."/>
            <person name="Plopper F.J."/>
            <person name="Qiang B."/>
            <person name="Raymond C."/>
            <person name="Rodriguez R."/>
            <person name="Saenphimmachak C."/>
            <person name="Santibanez J."/>
            <person name="Shen H."/>
            <person name="Shen Y."/>
            <person name="Subramanian S."/>
            <person name="Tabor P.E."/>
            <person name="Verduzco D."/>
            <person name="Waldron L."/>
            <person name="Wang J."/>
            <person name="Wang J."/>
            <person name="Wang Q."/>
            <person name="Williams G.A."/>
            <person name="Wong G.K."/>
            <person name="Yao Z."/>
            <person name="Zhang J."/>
            <person name="Zhang X."/>
            <person name="Zhao G."/>
            <person name="Zhou J."/>
            <person name="Zhou Y."/>
            <person name="Nelson D."/>
            <person name="Lehrach H."/>
            <person name="Reinhardt R."/>
            <person name="Naylor S.L."/>
            <person name="Yang H."/>
            <person name="Olson M."/>
            <person name="Weinstock G."/>
            <person name="Gibbs R.A."/>
        </authorList>
    </citation>
    <scope>NUCLEOTIDE SEQUENCE [LARGE SCALE GENOMIC DNA]</scope>
</reference>
<dbReference type="EMBL" id="AC106705">
    <property type="status" value="NOT_ANNOTATED_CDS"/>
    <property type="molecule type" value="Genomic_DNA"/>
</dbReference>
<keyword evidence="3 4" id="KW-1267">Proteomics identification</keyword>
<proteinExistence type="evidence at protein level"/>
<dbReference type="Ensembl" id="ENST00000418940.5">
    <property type="protein sequence ID" value="ENSP00000393989.1"/>
    <property type="gene ID" value="ENSG00000173950.16"/>
</dbReference>
<dbReference type="MassIVE" id="F8WEN6"/>
<dbReference type="PANTHER" id="PTHR46612:SF1">
    <property type="entry name" value="XYLOSIDE XYLOSYLTRANSFERASE 1"/>
    <property type="match status" value="1"/>
</dbReference>
<reference evidence="1" key="5">
    <citation type="submission" date="2025-09" db="UniProtKB">
        <authorList>
            <consortium name="Ensembl"/>
        </authorList>
    </citation>
    <scope>IDENTIFICATION</scope>
</reference>
<reference evidence="1 2" key="2">
    <citation type="journal article" date="2004" name="Nature">
        <title>Finishing the euchromatic sequence of the human genome.</title>
        <authorList>
            <consortium name="International Human Genome Sequencing Consortium"/>
        </authorList>
    </citation>
    <scope>NUCLEOTIDE SEQUENCE [LARGE SCALE GENOMIC DNA]</scope>
</reference>